<dbReference type="CDD" id="cd00078">
    <property type="entry name" value="HECTc"/>
    <property type="match status" value="1"/>
</dbReference>
<evidence type="ECO:0000256" key="7">
    <source>
        <dbReference type="ARBA" id="ARBA00022786"/>
    </source>
</evidence>
<dbReference type="InterPro" id="IPR035983">
    <property type="entry name" value="Hect_E3_ubiquitin_ligase"/>
</dbReference>
<keyword evidence="8" id="KW-0509">mRNA transport</keyword>
<dbReference type="GO" id="GO:0061630">
    <property type="term" value="F:ubiquitin protein ligase activity"/>
    <property type="evidence" value="ECO:0007669"/>
    <property type="project" value="UniProtKB-EC"/>
</dbReference>
<feature type="domain" description="HECT" evidence="14">
    <location>
        <begin position="3009"/>
        <end position="3345"/>
    </location>
</feature>
<dbReference type="HOGENOM" id="CLU_000215_0_1_1"/>
<feature type="compositionally biased region" description="Acidic residues" evidence="13">
    <location>
        <begin position="2003"/>
        <end position="2015"/>
    </location>
</feature>
<organism evidence="15 16">
    <name type="scientific">Kuraishia capsulata CBS 1993</name>
    <dbReference type="NCBI Taxonomy" id="1382522"/>
    <lineage>
        <taxon>Eukaryota</taxon>
        <taxon>Fungi</taxon>
        <taxon>Dikarya</taxon>
        <taxon>Ascomycota</taxon>
        <taxon>Saccharomycotina</taxon>
        <taxon>Pichiomycetes</taxon>
        <taxon>Pichiales</taxon>
        <taxon>Pichiaceae</taxon>
        <taxon>Kuraishia</taxon>
    </lineage>
</organism>
<reference evidence="15" key="1">
    <citation type="submission" date="2013-12" db="EMBL/GenBank/DDBJ databases">
        <authorList>
            <person name="Genoscope - CEA"/>
        </authorList>
    </citation>
    <scope>NUCLEOTIDE SEQUENCE</scope>
    <source>
        <strain evidence="15">CBS 1993</strain>
    </source>
</reference>
<dbReference type="GO" id="GO:0006511">
    <property type="term" value="P:ubiquitin-dependent protein catabolic process"/>
    <property type="evidence" value="ECO:0007669"/>
    <property type="project" value="TreeGrafter"/>
</dbReference>
<feature type="compositionally biased region" description="Basic and acidic residues" evidence="13">
    <location>
        <begin position="2040"/>
        <end position="2061"/>
    </location>
</feature>
<dbReference type="FunFam" id="3.90.1750.10:FF:000003">
    <property type="entry name" value="E3 ubiquitin-protein ligase UPL1"/>
    <property type="match status" value="1"/>
</dbReference>
<evidence type="ECO:0000313" key="16">
    <source>
        <dbReference type="Proteomes" id="UP000019384"/>
    </source>
</evidence>
<dbReference type="Pfam" id="PF06025">
    <property type="entry name" value="DUF913"/>
    <property type="match status" value="1"/>
</dbReference>
<dbReference type="InterPro" id="IPR010309">
    <property type="entry name" value="E3_Ub_ligase_DUF908"/>
</dbReference>
<comment type="catalytic activity">
    <reaction evidence="1">
        <text>S-ubiquitinyl-[E2 ubiquitin-conjugating enzyme]-L-cysteine + [acceptor protein]-L-lysine = [E2 ubiquitin-conjugating enzyme]-L-cysteine + N(6)-ubiquitinyl-[acceptor protein]-L-lysine.</text>
        <dbReference type="EC" id="2.3.2.26"/>
    </reaction>
</comment>
<keyword evidence="9" id="KW-0539">Nucleus</keyword>
<dbReference type="EMBL" id="HG793125">
    <property type="protein sequence ID" value="CDK24961.1"/>
    <property type="molecule type" value="Genomic_DNA"/>
</dbReference>
<feature type="compositionally biased region" description="Low complexity" evidence="13">
    <location>
        <begin position="2062"/>
        <end position="2076"/>
    </location>
</feature>
<dbReference type="GO" id="GO:0000209">
    <property type="term" value="P:protein polyubiquitination"/>
    <property type="evidence" value="ECO:0007669"/>
    <property type="project" value="TreeGrafter"/>
</dbReference>
<feature type="region of interest" description="Disordered" evidence="13">
    <location>
        <begin position="2591"/>
        <end position="2610"/>
    </location>
</feature>
<dbReference type="RefSeq" id="XP_022456976.1">
    <property type="nucleotide sequence ID" value="XM_022605515.1"/>
</dbReference>
<protein>
    <recommendedName>
        <fullName evidence="4">HECT-type E3 ubiquitin transferase</fullName>
        <ecNumber evidence="4">2.3.2.26</ecNumber>
    </recommendedName>
    <alternativeName>
        <fullName evidence="11">HECT-type E3 ubiquitin transferase TOM1</fullName>
    </alternativeName>
</protein>
<feature type="region of interest" description="Disordered" evidence="13">
    <location>
        <begin position="2001"/>
        <end position="2106"/>
    </location>
</feature>
<proteinExistence type="inferred from homology"/>
<dbReference type="Gene3D" id="3.90.1750.10">
    <property type="entry name" value="Hect, E3 ligase catalytic domains"/>
    <property type="match status" value="1"/>
</dbReference>
<dbReference type="SMART" id="SM00119">
    <property type="entry name" value="HECTc"/>
    <property type="match status" value="1"/>
</dbReference>
<evidence type="ECO:0000256" key="10">
    <source>
        <dbReference type="ARBA" id="ARBA00034494"/>
    </source>
</evidence>
<dbReference type="Proteomes" id="UP000019384">
    <property type="component" value="Unassembled WGS sequence"/>
</dbReference>
<feature type="region of interest" description="Disordered" evidence="13">
    <location>
        <begin position="230"/>
        <end position="257"/>
    </location>
</feature>
<dbReference type="Pfam" id="PF00632">
    <property type="entry name" value="HECT"/>
    <property type="match status" value="1"/>
</dbReference>
<dbReference type="GO" id="GO:0005634">
    <property type="term" value="C:nucleus"/>
    <property type="evidence" value="ECO:0007669"/>
    <property type="project" value="UniProtKB-SubCell"/>
</dbReference>
<sequence>MHIGENSPQSLQVVSEEITSFVALISSATTDDLVNILRDFVFWKDVQFDIVHFIPVLNKFDKVLEDIIAKYNLSEVYTKPTAVESFDEEVLLLVLKFTQSLLEITLQRHFYNSLDRIYNLLNCTSLSVKLYALRICQTMAELSGPPILRAPPDVKEKILKLATSFPPPITDYSSSKSPHKKGSGARKPLHFKLVDWANPSAQYPSKWKGLDYEYFNSSLVFKRKHRLSDREVSTTPTKKSKSKSALNTQTSGEHALSEAEDSKGVFAAEGMQQLSVSVDSVKTMSFSQLYERAAELPQEYYFGYELNVAFAKAFNDRTAENLKIREQLFSIKCLAVGVACHICSENSFASGVLEDQPNVFAELASLVDPDLEVPLSVRIDVIHTLMIISARRSYASDMLKAFSGNVAHGLLFRCLKNTLRTAREGKSAESNSFTPLFFSMIGSLISVKGPLALLVGAGILNVLMEFLQLKSDDRRTRAGAVELISRVLQFAPTSLDSFISLNGFKHLIEAIDYEITFALENPDFDDGPPKEVIVSYSVSIRQKQLLKKLLRLVYSLINSDGGDRIRNLFDSPLLLSLNTILNRPTVFGNEVLASTLVIILSIMHNEPTAYSILSEAGTVDTFVKNFDSFLGKSSDLLSSLPEIIGAVCLNYEGMKKVLEADLITRFFKVFESPVLCRELLVRDYTVSLGNAFDELSRHYPDLKSTILDNVIALAENTPSRAAAFMEPVIFYHSDEGSLYESPLEEPFLSYKDGMKLPTCRNSEGASILTAALLFLDRLFHTHARWKPIARLLTSEEWVAFLTVPNTPYDFLWSHGMSSLNAILSFANTEFSNFALEPLLSALAKSLEPLDDMLRYDSRKSFFSQFGAADELEGGRFISLLGTASNVLFCFAEVYSMTPSLSMDRMERLCEFFSSDKGVETLKRVFSLFKRAVVEDLLFMEHTPASVISITRSKSTQAYPQLTWNVIPAKGNSNHPKFKNTRQLHGYFALIQTNVIKLVTTLLRPLIDKRQERDGYEITMEALKVGSVIADGCLDLLAIDGDDFFATSYRLLMMNFISCATYVKSRSNASTHTVLIALLFQNGGLQEMINVCKWVFSRAPHVLTAKETERLNSLDSLEPTLECVTSKLVVHSLKLFARVVDSDSMPSVFWAYKMFPGDDKSRFAHSTDFQDRCLTQVLFLALWMIDDLSDENGSGIFDCVDSAGAPLLPLEAITALTRIYESTYISRPEKKDEEFDGMLYPLSWKNAWPSRSKAEYLASLGVTGFDFSTSSYMLQTNSNLLPKDGWTMREADRHLDFQELLRRTQENPYVEQPFHALPSSKPYQEFLELRENLEMKHFDRWLEILKIYPSSVFRFYQLLGNVCFASSVSRPAVCKFLVNRVIKEVCKESEPSAPLLHLVGLLVRNPHAEVLDSAISKPWVCDDWCFKPILSLIEKVNVEDIAKAWFPKAMFVYECVLSDSMIPVVPEKMKIPSSLQEQLQTSYDCPHIFRLSDRVRKSVFEVFLKVDVLPSFESALALARVLVLYSKDQECAERIVGSLVLTALVSSVYKHASSENWQALQSCLIVIVRQCMETNDMVKSIMSHELKEYFSTPNKKEDHPPKAHSLNSLLKDATPLIVRSNKAFLSETVENLVLEIKEDQTTDLMVTYGKSGAKTDEEPHGIAKGGVMTLLLEQLMDVVTHNDIYCSTEEDRLSWETEKKKTRGKAKMKQDLLFKNKECLYVCFLLQAIVELLFSYEQSKMEFLTYSKKRLFSEVLKPRSTALNFLVYQLVPTNSFSTVDDDLVFERKHLVSTLAKTCVLGLVSSVATFNKTDASIPDANITLIRKFTVDILMKVMKDTSMSIHTANSRYGKIDDLLELTFGLINDKREHVIPVEPKNFCKYDAYHVARIMVEKGFPGLVTGILAGLDLNYPNSGSLTKDMMKIITRISAVILKYQDDVGDQKVEEGEGEDIEEDDMDDSDETPNLLRNSTLGMYDIDDVSEDEEIDYSDGSSVVNVVYSTDGSDVDLDSGDDEEMLSGSEIDIIEDSENDYGDPIESDDDGHFGSDESRYDDDPRNQERYTIDIISEYDSSDMYSSYDEESDPGEPVVPDHEGNEPFFREDGTDRSDEDSLVIDIREFEDDNLDSMRLDDDDIEEEILDEDEDEDEEDEEEVGFLGHVDIGSEGSDGMEEMLDLESNHRHRSGFHSHRHELDLDSLIDDRLRLVSPLVSSSLFNSSSIRGDGLNPSQSFLRNPLAIPNDGLASARDALPHFAMLERNRGRIRSIEVRPGEVWSSDNHIMGLLRAMTGRPSPAPHQNTEVYNLAVKSTLQRWIDVVVMFNSGLEKRVTSFVARNIVDGIYEPSVEAYKQRKEAEENQLKLDEAILQRSGESETSSIASEGEEPNSGDIEREPEREPVYILIGDREVDISGTDIDPEFFEALPDEIREEVFTQHIRERRAEASAAGNEIPEIDPSFLSALPDNLREEILAQEAIANRYSALDNTGDEEEDEDEEEDDEDGLSGDKARQKPKRIVFPLLIDRFGVASLLKLVFVPQSYADREYFMKALGYLCYNKQSKADIMGLLLYILQEATADLQSSKKVFHTLSGRAKVNFAKTPHPSPSKMETPKTPHKVDLDEGQETYPVGCTPLIVTCQAIDTVQYLLEYGSPGRLFFLNELESTFMSKRTKSRHLKAVSRNPASKYPINVLLGLLNNSIVKQEPLLIDTLSRTLQVATRPLQITKSQTNDEKAAPKTIPIIPDRNLRNVTSILVADECNSKVFQQTVGTLQNLSSLENARNLFPQELSRWANVLANHLVVDLKILAKNISNISDGQEMESATLSKFMLSNSDQVKFLRVLTALDYLFDNNSEVEELKSWYRSSSLGPLWGALSDVLKTLRDNASLSHIATVMSPLIEALLVVCKHSKVNDMPIRDVLKYEETQKDFVNEPLESLFFSFTDEHKKILNHMVRANPKLMSGPFSMLVRNSKVLEFDSKRVYFEKKLHENAKERQPLHVNVRRDQVFLDSYRSLFYRPSNELKDSKLDIQFRGEAGVDAGGVTREWFQVLSRQMFNPDYALFTPVASDTTTFHPNRTSYANPEHLSFFKFIGKIIGKALYDGFLLDCHFSRAVYKRILGRPLTLKDVESLDPSYFKSLIWMLENDITDVIEETFSVESDDFGEHKVIDLIENGHNIPVTEDNKKMYVSLIVEYRLNTSVEQQMDSFLEGFHQVIPKELVSIFDDQELELLISGLPDIDVDDWRNNTVYQNYSPSSPQIQWFWRAVKSFDVEERAKLLQFATGTSKVPLHGFKELSGVSGVSKFSIHKDYGSSDRLPSSHTCFNQIDLPEYASYDALRGSLLLAITEGHEGFGLA</sequence>
<evidence type="ECO:0000313" key="15">
    <source>
        <dbReference type="EMBL" id="CDK24961.1"/>
    </source>
</evidence>
<dbReference type="Gene3D" id="3.30.2160.10">
    <property type="entry name" value="Hect, E3 ligase catalytic domain"/>
    <property type="match status" value="1"/>
</dbReference>
<dbReference type="Pfam" id="PF06012">
    <property type="entry name" value="DUF908"/>
    <property type="match status" value="1"/>
</dbReference>
<accession>W6MGL0</accession>
<keyword evidence="7 12" id="KW-0833">Ubl conjugation pathway</keyword>
<dbReference type="FunFam" id="3.30.2160.10:FF:000001">
    <property type="entry name" value="E3 ubiquitin-protein ligase NEDD4-like"/>
    <property type="match status" value="1"/>
</dbReference>
<dbReference type="SUPFAM" id="SSF48371">
    <property type="entry name" value="ARM repeat"/>
    <property type="match status" value="1"/>
</dbReference>
<dbReference type="OrthoDB" id="8068875at2759"/>
<dbReference type="Pfam" id="PF14377">
    <property type="entry name" value="UBM"/>
    <property type="match status" value="2"/>
</dbReference>
<evidence type="ECO:0000256" key="3">
    <source>
        <dbReference type="ARBA" id="ARBA00004906"/>
    </source>
</evidence>
<feature type="region of interest" description="Disordered" evidence="13">
    <location>
        <begin position="2479"/>
        <end position="2503"/>
    </location>
</feature>
<feature type="compositionally biased region" description="Acidic residues" evidence="13">
    <location>
        <begin position="1946"/>
        <end position="1961"/>
    </location>
</feature>
<gene>
    <name evidence="15" type="ORF">KUCA_T00000928001</name>
</gene>
<keyword evidence="6" id="KW-0808">Transferase</keyword>
<dbReference type="SUPFAM" id="SSF56204">
    <property type="entry name" value="Hect, E3 ligase catalytic domain"/>
    <property type="match status" value="1"/>
</dbReference>
<dbReference type="InterPro" id="IPR016024">
    <property type="entry name" value="ARM-type_fold"/>
</dbReference>
<dbReference type="PANTHER" id="PTHR11254">
    <property type="entry name" value="HECT DOMAIN UBIQUITIN-PROTEIN LIGASE"/>
    <property type="match status" value="1"/>
</dbReference>
<dbReference type="GO" id="GO:0051028">
    <property type="term" value="P:mRNA transport"/>
    <property type="evidence" value="ECO:0007669"/>
    <property type="project" value="UniProtKB-KW"/>
</dbReference>
<dbReference type="PANTHER" id="PTHR11254:SF67">
    <property type="entry name" value="E3 UBIQUITIN-PROTEIN LIGASE HUWE1"/>
    <property type="match status" value="1"/>
</dbReference>
<evidence type="ECO:0000256" key="6">
    <source>
        <dbReference type="ARBA" id="ARBA00022679"/>
    </source>
</evidence>
<dbReference type="PROSITE" id="PS50237">
    <property type="entry name" value="HECT"/>
    <property type="match status" value="1"/>
</dbReference>
<dbReference type="EC" id="2.3.2.26" evidence="4"/>
<evidence type="ECO:0000256" key="2">
    <source>
        <dbReference type="ARBA" id="ARBA00004123"/>
    </source>
</evidence>
<feature type="region of interest" description="Disordered" evidence="13">
    <location>
        <begin position="1940"/>
        <end position="1967"/>
    </location>
</feature>
<reference evidence="15" key="2">
    <citation type="submission" date="2014-02" db="EMBL/GenBank/DDBJ databases">
        <title>Complete DNA sequence of /Kuraishia capsulata/ illustrates novel genomic features among budding yeasts (/Saccharomycotina/).</title>
        <authorList>
            <person name="Morales L."/>
            <person name="Noel B."/>
            <person name="Porcel B."/>
            <person name="Marcet-Houben M."/>
            <person name="Hullo M-F."/>
            <person name="Sacerdot C."/>
            <person name="Tekaia F."/>
            <person name="Leh-Louis V."/>
            <person name="Despons L."/>
            <person name="Khanna V."/>
            <person name="Aury J-M."/>
            <person name="Barbe V."/>
            <person name="Couloux A."/>
            <person name="Labadie K."/>
            <person name="Pelletier E."/>
            <person name="Souciet J-L."/>
            <person name="Boekhout T."/>
            <person name="Gabaldon T."/>
            <person name="Wincker P."/>
            <person name="Dujon B."/>
        </authorList>
    </citation>
    <scope>NUCLEOTIDE SEQUENCE</scope>
    <source>
        <strain evidence="15">CBS 1993</strain>
    </source>
</reference>
<evidence type="ECO:0000256" key="1">
    <source>
        <dbReference type="ARBA" id="ARBA00000885"/>
    </source>
</evidence>
<keyword evidence="5" id="KW-0813">Transport</keyword>
<dbReference type="InterPro" id="IPR025527">
    <property type="entry name" value="HUWE1/Rev1_UBM"/>
</dbReference>
<evidence type="ECO:0000256" key="9">
    <source>
        <dbReference type="ARBA" id="ARBA00023242"/>
    </source>
</evidence>
<feature type="compositionally biased region" description="Basic and acidic residues" evidence="13">
    <location>
        <begin position="2088"/>
        <end position="2105"/>
    </location>
</feature>
<feature type="region of interest" description="Disordered" evidence="13">
    <location>
        <begin position="2365"/>
        <end position="2392"/>
    </location>
</feature>
<comment type="similarity">
    <text evidence="10">Belongs to the UPL family. TOM1/PTR1 subfamily.</text>
</comment>
<feature type="active site" description="Glycyl thioester intermediate" evidence="12">
    <location>
        <position position="3312"/>
    </location>
</feature>
<dbReference type="FunFam" id="3.30.2410.10:FF:000004">
    <property type="entry name" value="E3 ubiquitin-protein ligase HUWE1, variant"/>
    <property type="match status" value="1"/>
</dbReference>
<evidence type="ECO:0000256" key="11">
    <source>
        <dbReference type="ARBA" id="ARBA00076267"/>
    </source>
</evidence>
<feature type="compositionally biased region" description="Acidic residues" evidence="13">
    <location>
        <begin position="2022"/>
        <end position="2039"/>
    </location>
</feature>
<evidence type="ECO:0000256" key="4">
    <source>
        <dbReference type="ARBA" id="ARBA00012485"/>
    </source>
</evidence>
<comment type="pathway">
    <text evidence="3">Protein modification; protein ubiquitination.</text>
</comment>
<dbReference type="UniPathway" id="UPA00143"/>
<dbReference type="InterPro" id="IPR000569">
    <property type="entry name" value="HECT_dom"/>
</dbReference>
<evidence type="ECO:0000256" key="13">
    <source>
        <dbReference type="SAM" id="MobiDB-lite"/>
    </source>
</evidence>
<evidence type="ECO:0000256" key="5">
    <source>
        <dbReference type="ARBA" id="ARBA00022448"/>
    </source>
</evidence>
<dbReference type="GeneID" id="34518364"/>
<dbReference type="GO" id="GO:0005737">
    <property type="term" value="C:cytoplasm"/>
    <property type="evidence" value="ECO:0007669"/>
    <property type="project" value="TreeGrafter"/>
</dbReference>
<dbReference type="InterPro" id="IPR010314">
    <property type="entry name" value="E3_Ub_ligase_DUF913"/>
</dbReference>
<feature type="compositionally biased region" description="Acidic residues" evidence="13">
    <location>
        <begin position="2482"/>
        <end position="2499"/>
    </location>
</feature>
<comment type="subcellular location">
    <subcellularLocation>
        <location evidence="2">Nucleus</location>
    </subcellularLocation>
</comment>
<dbReference type="STRING" id="1382522.W6MGL0"/>
<dbReference type="InterPro" id="IPR050409">
    <property type="entry name" value="E3_ubiq-protein_ligase"/>
</dbReference>
<evidence type="ECO:0000256" key="8">
    <source>
        <dbReference type="ARBA" id="ARBA00022816"/>
    </source>
</evidence>
<keyword evidence="16" id="KW-1185">Reference proteome</keyword>
<name>W6MGL0_9ASCO</name>
<evidence type="ECO:0000259" key="14">
    <source>
        <dbReference type="PROSITE" id="PS50237"/>
    </source>
</evidence>
<evidence type="ECO:0000256" key="12">
    <source>
        <dbReference type="PROSITE-ProRule" id="PRU00104"/>
    </source>
</evidence>
<dbReference type="Gene3D" id="3.30.2410.10">
    <property type="entry name" value="Hect, E3 ligase catalytic domain"/>
    <property type="match status" value="1"/>
</dbReference>